<evidence type="ECO:0000313" key="2">
    <source>
        <dbReference type="EMBL" id="ASN82563.1"/>
    </source>
</evidence>
<sequence length="495" mass="53305">MLVGMSAAEGPPLSLPQQIGCLEQHFGVRLAPLLSATGGRFHAARLHGDTLVLDAALSRWALRPDVSPFAFEPATPEGRRGTVLVVEGDSRHHPFPPFTDLDWWMLEDWPDGDWSALPAAPQGTPPSLPALRPRRHVFQLQPPEAPAPAPPASATEWAAFLVASGVLALLTALGMRAVLWSLPGGWLLLWALPGLFVLAVGLTGLARQLASLRRRPSGLAPALDQLAVTCDAQFTVGDPFGVTVQAARLGDHPLPPMVMARVVQYTLPGHEGTALAGANAAPVSAGLHVTYGVTVHAERRLADRVDWDDAALWALELVDGSEPYVRILLPSPHPPCPLPLVYRPDRATQISMLLAGCGDELILKAYNGPSASSGLARHGEAVYHDDFTKAECRAVFTVSIQEVATAAWERGWLATVLQVGPVAREGTRHLVFDEDVYRVVDTERFWQPVVYASPEAREALEGFLVRQPWAPWLAGTEGLLDARTAPGLVDHPQAH</sequence>
<keyword evidence="1" id="KW-1133">Transmembrane helix</keyword>
<proteinExistence type="predicted"/>
<evidence type="ECO:0000313" key="3">
    <source>
        <dbReference type="Proteomes" id="UP000259030"/>
    </source>
</evidence>
<keyword evidence="1" id="KW-0472">Membrane</keyword>
<geneLocation type="plasmid" evidence="3">
    <name>pdfi1</name>
</geneLocation>
<accession>A0A221T0Y5</accession>
<protein>
    <submittedName>
        <fullName evidence="2">Uncharacterized protein</fullName>
    </submittedName>
</protein>
<dbReference type="EMBL" id="CP021082">
    <property type="protein sequence ID" value="ASN82563.1"/>
    <property type="molecule type" value="Genomic_DNA"/>
</dbReference>
<keyword evidence="1" id="KW-0812">Transmembrane</keyword>
<dbReference type="AlphaFoldDB" id="A0A221T0Y5"/>
<reference evidence="2 3" key="1">
    <citation type="submission" date="2017-05" db="EMBL/GenBank/DDBJ databases">
        <title>The complete genome sequence of Deinococcus ficus isolated from the rhizosphere of the Ficus religiosa L. in Taiwan.</title>
        <authorList>
            <person name="Wu K.-M."/>
            <person name="Liao T.-L."/>
            <person name="Liu Y.-M."/>
            <person name="Young C.-C."/>
            <person name="Tsai S.-F."/>
        </authorList>
    </citation>
    <scope>NUCLEOTIDE SEQUENCE [LARGE SCALE GENOMIC DNA]</scope>
    <source>
        <strain evidence="2 3">CC-FR2-10</strain>
        <plasmid evidence="3">pdfi1</plasmid>
    </source>
</reference>
<dbReference type="Proteomes" id="UP000259030">
    <property type="component" value="Plasmid pDFI1"/>
</dbReference>
<gene>
    <name evidence="2" type="ORF">DFI_15415</name>
</gene>
<feature type="transmembrane region" description="Helical" evidence="1">
    <location>
        <begin position="185"/>
        <end position="206"/>
    </location>
</feature>
<keyword evidence="3" id="KW-1185">Reference proteome</keyword>
<keyword evidence="2" id="KW-0614">Plasmid</keyword>
<organism evidence="2 3">
    <name type="scientific">Deinococcus ficus</name>
    <dbReference type="NCBI Taxonomy" id="317577"/>
    <lineage>
        <taxon>Bacteria</taxon>
        <taxon>Thermotogati</taxon>
        <taxon>Deinococcota</taxon>
        <taxon>Deinococci</taxon>
        <taxon>Deinococcales</taxon>
        <taxon>Deinococcaceae</taxon>
        <taxon>Deinococcus</taxon>
    </lineage>
</organism>
<feature type="transmembrane region" description="Helical" evidence="1">
    <location>
        <begin position="157"/>
        <end position="179"/>
    </location>
</feature>
<dbReference type="KEGG" id="dfc:DFI_15415"/>
<evidence type="ECO:0000256" key="1">
    <source>
        <dbReference type="SAM" id="Phobius"/>
    </source>
</evidence>
<name>A0A221T0Y5_9DEIO</name>